<feature type="non-terminal residue" evidence="8">
    <location>
        <position position="1"/>
    </location>
</feature>
<reference evidence="8" key="1">
    <citation type="journal article" date="2015" name="Nature">
        <title>Complex archaea that bridge the gap between prokaryotes and eukaryotes.</title>
        <authorList>
            <person name="Spang A."/>
            <person name="Saw J.H."/>
            <person name="Jorgensen S.L."/>
            <person name="Zaremba-Niedzwiedzka K."/>
            <person name="Martijn J."/>
            <person name="Lind A.E."/>
            <person name="van Eijk R."/>
            <person name="Schleper C."/>
            <person name="Guy L."/>
            <person name="Ettema T.J."/>
        </authorList>
    </citation>
    <scope>NUCLEOTIDE SEQUENCE</scope>
</reference>
<dbReference type="AlphaFoldDB" id="A0A0F8XJ61"/>
<proteinExistence type="predicted"/>
<gene>
    <name evidence="8" type="ORF">LCGC14_3017510</name>
</gene>
<name>A0A0F8XJ61_9ZZZZ</name>
<feature type="non-terminal residue" evidence="8">
    <location>
        <position position="361"/>
    </location>
</feature>
<feature type="domain" description="DNA-directed DNA polymerase family B multifunctional" evidence="7">
    <location>
        <begin position="119"/>
        <end position="339"/>
    </location>
</feature>
<dbReference type="InterPro" id="IPR006134">
    <property type="entry name" value="DNA-dir_DNA_pol_B_multi_dom"/>
</dbReference>
<dbReference type="InterPro" id="IPR042087">
    <property type="entry name" value="DNA_pol_B_thumb"/>
</dbReference>
<accession>A0A0F8XJ61</accession>
<organism evidence="8">
    <name type="scientific">marine sediment metagenome</name>
    <dbReference type="NCBI Taxonomy" id="412755"/>
    <lineage>
        <taxon>unclassified sequences</taxon>
        <taxon>metagenomes</taxon>
        <taxon>ecological metagenomes</taxon>
    </lineage>
</organism>
<comment type="caution">
    <text evidence="8">The sequence shown here is derived from an EMBL/GenBank/DDBJ whole genome shotgun (WGS) entry which is preliminary data.</text>
</comment>
<keyword evidence="5" id="KW-0238">DNA-binding</keyword>
<evidence type="ECO:0000259" key="7">
    <source>
        <dbReference type="Pfam" id="PF00136"/>
    </source>
</evidence>
<evidence type="ECO:0000256" key="6">
    <source>
        <dbReference type="ARBA" id="ARBA00049244"/>
    </source>
</evidence>
<evidence type="ECO:0000256" key="4">
    <source>
        <dbReference type="ARBA" id="ARBA00022932"/>
    </source>
</evidence>
<evidence type="ECO:0000313" key="8">
    <source>
        <dbReference type="EMBL" id="KKK61120.1"/>
    </source>
</evidence>
<dbReference type="EC" id="2.7.7.7" evidence="1"/>
<comment type="catalytic activity">
    <reaction evidence="6">
        <text>DNA(n) + a 2'-deoxyribonucleoside 5'-triphosphate = DNA(n+1) + diphosphate</text>
        <dbReference type="Rhea" id="RHEA:22508"/>
        <dbReference type="Rhea" id="RHEA-COMP:17339"/>
        <dbReference type="Rhea" id="RHEA-COMP:17340"/>
        <dbReference type="ChEBI" id="CHEBI:33019"/>
        <dbReference type="ChEBI" id="CHEBI:61560"/>
        <dbReference type="ChEBI" id="CHEBI:173112"/>
        <dbReference type="EC" id="2.7.7.7"/>
    </reaction>
</comment>
<dbReference type="PANTHER" id="PTHR10322">
    <property type="entry name" value="DNA POLYMERASE CATALYTIC SUBUNIT"/>
    <property type="match status" value="1"/>
</dbReference>
<evidence type="ECO:0000256" key="1">
    <source>
        <dbReference type="ARBA" id="ARBA00012417"/>
    </source>
</evidence>
<dbReference type="InterPro" id="IPR023211">
    <property type="entry name" value="DNA_pol_palm_dom_sf"/>
</dbReference>
<sequence>ITTVPHIFYEQSAKPYIVHRVGVSTPENDAEDFSIRIYDVFIRVVIGHLTANYEGENEKLVDEIIPLLEDYLLKHPMLTTDTGVFTTEPTWMHPDGFEIGDTTGVIPFDIGGIGSVQVGEELGLKLIYGDTDSVFFALLFKYLTRKALEKLCDLLVEKMNESFDEYFERLGVPEDQRGIEMELQGIYSPLGLRKTKKAYYAGLIYDGKNWYDKPQLYIKGHPMVKASTCEFIKFSQAGTYNILIKNDNNYDRLFKYYKKQKKLLMSGKLDQHLILSSSTKELIENYDQDRILPPHVRAAKKLKSDGLFTFGERIYYVITNVKNGAIEVQPVRDGKISTINRSAYRYYWDNYFWNYIKNDLM</sequence>
<evidence type="ECO:0000256" key="3">
    <source>
        <dbReference type="ARBA" id="ARBA00022695"/>
    </source>
</evidence>
<protein>
    <recommendedName>
        <fullName evidence="1">DNA-directed DNA polymerase</fullName>
        <ecNumber evidence="1">2.7.7.7</ecNumber>
    </recommendedName>
</protein>
<evidence type="ECO:0000256" key="5">
    <source>
        <dbReference type="ARBA" id="ARBA00023125"/>
    </source>
</evidence>
<dbReference type="GO" id="GO:0003887">
    <property type="term" value="F:DNA-directed DNA polymerase activity"/>
    <property type="evidence" value="ECO:0007669"/>
    <property type="project" value="UniProtKB-KW"/>
</dbReference>
<dbReference type="Gene3D" id="1.10.132.60">
    <property type="entry name" value="DNA polymerase family B, C-terminal domain"/>
    <property type="match status" value="1"/>
</dbReference>
<keyword evidence="3" id="KW-0548">Nucleotidyltransferase</keyword>
<dbReference type="Pfam" id="PF00136">
    <property type="entry name" value="DNA_pol_B"/>
    <property type="match status" value="1"/>
</dbReference>
<dbReference type="SUPFAM" id="SSF56672">
    <property type="entry name" value="DNA/RNA polymerases"/>
    <property type="match status" value="1"/>
</dbReference>
<dbReference type="EMBL" id="LAZR01062632">
    <property type="protein sequence ID" value="KKK61120.1"/>
    <property type="molecule type" value="Genomic_DNA"/>
</dbReference>
<keyword evidence="4" id="KW-0239">DNA-directed DNA polymerase</keyword>
<keyword evidence="2" id="KW-0808">Transferase</keyword>
<dbReference type="GO" id="GO:0003677">
    <property type="term" value="F:DNA binding"/>
    <property type="evidence" value="ECO:0007669"/>
    <property type="project" value="UniProtKB-KW"/>
</dbReference>
<dbReference type="PANTHER" id="PTHR10322:SF23">
    <property type="entry name" value="DNA POLYMERASE DELTA CATALYTIC SUBUNIT"/>
    <property type="match status" value="1"/>
</dbReference>
<evidence type="ECO:0000256" key="2">
    <source>
        <dbReference type="ARBA" id="ARBA00022679"/>
    </source>
</evidence>
<dbReference type="Gene3D" id="3.90.1600.10">
    <property type="entry name" value="Palm domain of DNA polymerase"/>
    <property type="match status" value="1"/>
</dbReference>
<dbReference type="GO" id="GO:0000166">
    <property type="term" value="F:nucleotide binding"/>
    <property type="evidence" value="ECO:0007669"/>
    <property type="project" value="InterPro"/>
</dbReference>
<dbReference type="InterPro" id="IPR050240">
    <property type="entry name" value="DNA_pol_type-B"/>
</dbReference>
<dbReference type="InterPro" id="IPR043502">
    <property type="entry name" value="DNA/RNA_pol_sf"/>
</dbReference>